<dbReference type="InterPro" id="IPR001882">
    <property type="entry name" value="Biotin_BS"/>
</dbReference>
<evidence type="ECO:0000256" key="4">
    <source>
        <dbReference type="ARBA" id="ARBA00022832"/>
    </source>
</evidence>
<organism evidence="10 11">
    <name type="scientific">Emergencia timonensis</name>
    <dbReference type="NCBI Taxonomy" id="1776384"/>
    <lineage>
        <taxon>Bacteria</taxon>
        <taxon>Bacillati</taxon>
        <taxon>Bacillota</taxon>
        <taxon>Clostridia</taxon>
        <taxon>Peptostreptococcales</taxon>
        <taxon>Anaerovoracaceae</taxon>
        <taxon>Emergencia</taxon>
    </lineage>
</organism>
<dbReference type="RefSeq" id="WP_118336177.1">
    <property type="nucleotide sequence ID" value="NZ_AP025567.1"/>
</dbReference>
<dbReference type="PRINTS" id="PR01071">
    <property type="entry name" value="ACOABIOTINCC"/>
</dbReference>
<dbReference type="SUPFAM" id="SSF51230">
    <property type="entry name" value="Single hybrid motif"/>
    <property type="match status" value="1"/>
</dbReference>
<dbReference type="EMBL" id="QRMS01000004">
    <property type="protein sequence ID" value="RHJ86055.1"/>
    <property type="molecule type" value="Genomic_DNA"/>
</dbReference>
<dbReference type="OrthoDB" id="9811735at2"/>
<keyword evidence="6 8" id="KW-0275">Fatty acid biosynthesis</keyword>
<proteinExistence type="predicted"/>
<dbReference type="UniPathway" id="UPA00094"/>
<evidence type="ECO:0000256" key="8">
    <source>
        <dbReference type="RuleBase" id="RU364072"/>
    </source>
</evidence>
<keyword evidence="11" id="KW-1185">Reference proteome</keyword>
<comment type="function">
    <text evidence="8">This protein is a component of the acetyl coenzyme A carboxylase complex; first, biotin carboxylase catalyzes the carboxylation of the carrier protein and then the transcarboxylase transfers the carboxyl group to form malonyl-CoA.</text>
</comment>
<dbReference type="GO" id="GO:0009317">
    <property type="term" value="C:acetyl-CoA carboxylase complex"/>
    <property type="evidence" value="ECO:0007669"/>
    <property type="project" value="InterPro"/>
</dbReference>
<dbReference type="PANTHER" id="PTHR45266:SF3">
    <property type="entry name" value="OXALOACETATE DECARBOXYLASE ALPHA CHAIN"/>
    <property type="match status" value="1"/>
</dbReference>
<evidence type="ECO:0000313" key="10">
    <source>
        <dbReference type="EMBL" id="RHJ86055.1"/>
    </source>
</evidence>
<dbReference type="InterPro" id="IPR050709">
    <property type="entry name" value="Biotin_Carboxyl_Carrier/Decarb"/>
</dbReference>
<dbReference type="AlphaFoldDB" id="A0A415DZ04"/>
<keyword evidence="4 8" id="KW-0276">Fatty acid metabolism</keyword>
<dbReference type="GO" id="GO:0003989">
    <property type="term" value="F:acetyl-CoA carboxylase activity"/>
    <property type="evidence" value="ECO:0007669"/>
    <property type="project" value="InterPro"/>
</dbReference>
<name>A0A415DZ04_9FIRM</name>
<evidence type="ECO:0000259" key="9">
    <source>
        <dbReference type="PROSITE" id="PS50968"/>
    </source>
</evidence>
<evidence type="ECO:0000256" key="5">
    <source>
        <dbReference type="ARBA" id="ARBA00023098"/>
    </source>
</evidence>
<sequence>MEQKEIYDLIARFEGSSLTVMEIKQDAFKIHLEKGGRETQPIQAAAPQIQIPQAQAAENGYEKVRAPLVGVYYAAAAPDEPPYVSLGDRVAKGQVLCLVEAMKMMNELKSPVDGIVRSIKGVSGELVEYDQILFEVEPC</sequence>
<dbReference type="STRING" id="1776384.GCA_900086585_01693"/>
<dbReference type="GO" id="GO:0006633">
    <property type="term" value="P:fatty acid biosynthetic process"/>
    <property type="evidence" value="ECO:0007669"/>
    <property type="project" value="UniProtKB-UniPathway"/>
</dbReference>
<dbReference type="Pfam" id="PF00364">
    <property type="entry name" value="Biotin_lipoyl"/>
    <property type="match status" value="1"/>
</dbReference>
<reference evidence="10 11" key="1">
    <citation type="submission" date="2018-08" db="EMBL/GenBank/DDBJ databases">
        <title>A genome reference for cultivated species of the human gut microbiota.</title>
        <authorList>
            <person name="Zou Y."/>
            <person name="Xue W."/>
            <person name="Luo G."/>
        </authorList>
    </citation>
    <scope>NUCLEOTIDE SEQUENCE [LARGE SCALE GENOMIC DNA]</scope>
    <source>
        <strain evidence="10 11">AM07-24</strain>
    </source>
</reference>
<dbReference type="PANTHER" id="PTHR45266">
    <property type="entry name" value="OXALOACETATE DECARBOXYLASE ALPHA CHAIN"/>
    <property type="match status" value="1"/>
</dbReference>
<dbReference type="Gene3D" id="2.40.50.100">
    <property type="match status" value="1"/>
</dbReference>
<evidence type="ECO:0000256" key="3">
    <source>
        <dbReference type="ARBA" id="ARBA00022516"/>
    </source>
</evidence>
<keyword evidence="5 8" id="KW-0443">Lipid metabolism</keyword>
<evidence type="ECO:0000256" key="2">
    <source>
        <dbReference type="ARBA" id="ARBA00017562"/>
    </source>
</evidence>
<keyword evidence="7 8" id="KW-0092">Biotin</keyword>
<evidence type="ECO:0000256" key="1">
    <source>
        <dbReference type="ARBA" id="ARBA00005194"/>
    </source>
</evidence>
<dbReference type="InterPro" id="IPR001249">
    <property type="entry name" value="AcCoA_biotinCC"/>
</dbReference>
<protein>
    <recommendedName>
        <fullName evidence="2 8">Biotin carboxyl carrier protein of acetyl-CoA carboxylase</fullName>
    </recommendedName>
</protein>
<gene>
    <name evidence="10" type="ORF">DW099_14550</name>
</gene>
<comment type="pathway">
    <text evidence="1 8">Lipid metabolism; fatty acid biosynthesis.</text>
</comment>
<keyword evidence="3 8" id="KW-0444">Lipid biosynthesis</keyword>
<comment type="caution">
    <text evidence="10">The sequence shown here is derived from an EMBL/GenBank/DDBJ whole genome shotgun (WGS) entry which is preliminary data.</text>
</comment>
<dbReference type="InterPro" id="IPR011053">
    <property type="entry name" value="Single_hybrid_motif"/>
</dbReference>
<dbReference type="Proteomes" id="UP000284841">
    <property type="component" value="Unassembled WGS sequence"/>
</dbReference>
<dbReference type="PROSITE" id="PS50968">
    <property type="entry name" value="BIOTINYL_LIPOYL"/>
    <property type="match status" value="1"/>
</dbReference>
<feature type="domain" description="Lipoyl-binding" evidence="9">
    <location>
        <begin position="61"/>
        <end position="137"/>
    </location>
</feature>
<evidence type="ECO:0000256" key="7">
    <source>
        <dbReference type="ARBA" id="ARBA00023267"/>
    </source>
</evidence>
<dbReference type="CDD" id="cd06850">
    <property type="entry name" value="biotinyl_domain"/>
    <property type="match status" value="1"/>
</dbReference>
<dbReference type="InterPro" id="IPR000089">
    <property type="entry name" value="Biotin_lipoyl"/>
</dbReference>
<accession>A0A415DZ04</accession>
<evidence type="ECO:0000256" key="6">
    <source>
        <dbReference type="ARBA" id="ARBA00023160"/>
    </source>
</evidence>
<dbReference type="PROSITE" id="PS00188">
    <property type="entry name" value="BIOTIN"/>
    <property type="match status" value="1"/>
</dbReference>
<evidence type="ECO:0000313" key="11">
    <source>
        <dbReference type="Proteomes" id="UP000284841"/>
    </source>
</evidence>